<evidence type="ECO:0000313" key="5">
    <source>
        <dbReference type="Proteomes" id="UP001597244"/>
    </source>
</evidence>
<dbReference type="EMBL" id="JBHTOF010000102">
    <property type="protein sequence ID" value="MFD1466419.1"/>
    <property type="molecule type" value="Genomic_DNA"/>
</dbReference>
<feature type="region of interest" description="Disordered" evidence="3">
    <location>
        <begin position="1"/>
        <end position="25"/>
    </location>
</feature>
<reference evidence="5" key="1">
    <citation type="journal article" date="2019" name="Int. J. Syst. Evol. Microbiol.">
        <title>The Global Catalogue of Microorganisms (GCM) 10K type strain sequencing project: providing services to taxonomists for standard genome sequencing and annotation.</title>
        <authorList>
            <consortium name="The Broad Institute Genomics Platform"/>
            <consortium name="The Broad Institute Genome Sequencing Center for Infectious Disease"/>
            <person name="Wu L."/>
            <person name="Ma J."/>
        </authorList>
    </citation>
    <scope>NUCLEOTIDE SEQUENCE [LARGE SCALE GENOMIC DNA]</scope>
    <source>
        <strain evidence="5">CCM 8951</strain>
    </source>
</reference>
<dbReference type="PANTHER" id="PTHR33449:SF1">
    <property type="entry name" value="NUCLEOID-ASSOCIATED PROTEIN YBAB"/>
    <property type="match status" value="1"/>
</dbReference>
<evidence type="ECO:0000256" key="3">
    <source>
        <dbReference type="SAM" id="MobiDB-lite"/>
    </source>
</evidence>
<dbReference type="PIRSF" id="PIRSF004555">
    <property type="entry name" value="UCP004555"/>
    <property type="match status" value="1"/>
</dbReference>
<keyword evidence="5" id="KW-1185">Reference proteome</keyword>
<comment type="subunit">
    <text evidence="2">Homodimer.</text>
</comment>
<gene>
    <name evidence="4" type="ORF">ACFQ4L_10140</name>
</gene>
<proteinExistence type="inferred from homology"/>
<dbReference type="InterPro" id="IPR036894">
    <property type="entry name" value="YbaB-like_sf"/>
</dbReference>
<evidence type="ECO:0000256" key="1">
    <source>
        <dbReference type="ARBA" id="ARBA00023125"/>
    </source>
</evidence>
<protein>
    <recommendedName>
        <fullName evidence="2">Nucleoid-associated protein ACFQ4L_10140</fullName>
    </recommendedName>
</protein>
<sequence>MRANPGNMGNMMRKMQKMQKEMQSAQAELEVKEYTSTSADDLIKVTMTGKHEIKDISIDAKVIDPDDPEMLQDLLIETLNQVLTEVDQDTENTMGKYTRGLM</sequence>
<dbReference type="Proteomes" id="UP001597244">
    <property type="component" value="Unassembled WGS sequence"/>
</dbReference>
<dbReference type="RefSeq" id="WP_164506558.1">
    <property type="nucleotide sequence ID" value="NZ_JBHTOF010000102.1"/>
</dbReference>
<keyword evidence="1 2" id="KW-0238">DNA-binding</keyword>
<comment type="similarity">
    <text evidence="2">Belongs to the YbaB/EbfC family.</text>
</comment>
<dbReference type="HAMAP" id="MF_00274">
    <property type="entry name" value="DNA_YbaB_EbfC"/>
    <property type="match status" value="1"/>
</dbReference>
<name>A0ABW4DP57_9LACO</name>
<accession>A0ABW4DP57</accession>
<dbReference type="InterPro" id="IPR004401">
    <property type="entry name" value="YbaB/EbfC"/>
</dbReference>
<keyword evidence="2" id="KW-0963">Cytoplasm</keyword>
<dbReference type="Pfam" id="PF02575">
    <property type="entry name" value="YbaB_DNA_bd"/>
    <property type="match status" value="1"/>
</dbReference>
<comment type="function">
    <text evidence="2">Binds to DNA and alters its conformation. May be involved in regulation of gene expression, nucleoid organization and DNA protection.</text>
</comment>
<dbReference type="Gene3D" id="3.30.1310.10">
    <property type="entry name" value="Nucleoid-associated protein YbaB-like domain"/>
    <property type="match status" value="1"/>
</dbReference>
<comment type="subcellular location">
    <subcellularLocation>
        <location evidence="2">Cytoplasm</location>
        <location evidence="2">Nucleoid</location>
    </subcellularLocation>
</comment>
<dbReference type="PANTHER" id="PTHR33449">
    <property type="entry name" value="NUCLEOID-ASSOCIATED PROTEIN YBAB"/>
    <property type="match status" value="1"/>
</dbReference>
<comment type="caution">
    <text evidence="4">The sequence shown here is derived from an EMBL/GenBank/DDBJ whole genome shotgun (WGS) entry which is preliminary data.</text>
</comment>
<organism evidence="4 5">
    <name type="scientific">Lapidilactobacillus mulanensis</name>
    <dbReference type="NCBI Taxonomy" id="2485999"/>
    <lineage>
        <taxon>Bacteria</taxon>
        <taxon>Bacillati</taxon>
        <taxon>Bacillota</taxon>
        <taxon>Bacilli</taxon>
        <taxon>Lactobacillales</taxon>
        <taxon>Lactobacillaceae</taxon>
        <taxon>Lapidilactobacillus</taxon>
    </lineage>
</organism>
<dbReference type="SUPFAM" id="SSF82607">
    <property type="entry name" value="YbaB-like"/>
    <property type="match status" value="1"/>
</dbReference>
<dbReference type="NCBIfam" id="TIGR00103">
    <property type="entry name" value="DNA_YbaB_EbfC"/>
    <property type="match status" value="1"/>
</dbReference>
<evidence type="ECO:0000313" key="4">
    <source>
        <dbReference type="EMBL" id="MFD1466419.1"/>
    </source>
</evidence>
<evidence type="ECO:0000256" key="2">
    <source>
        <dbReference type="HAMAP-Rule" id="MF_00274"/>
    </source>
</evidence>